<proteinExistence type="predicted"/>
<dbReference type="PANTHER" id="PTHR34127:SF3">
    <property type="entry name" value="INITIATION FACTOR 4F SUBUNIT (DUF1350)"/>
    <property type="match status" value="1"/>
</dbReference>
<name>A0A2I0A202_9ASPA</name>
<dbReference type="AlphaFoldDB" id="A0A2I0A202"/>
<dbReference type="SUPFAM" id="SSF53474">
    <property type="entry name" value="alpha/beta-Hydrolases"/>
    <property type="match status" value="1"/>
</dbReference>
<dbReference type="EMBL" id="KZ452037">
    <property type="protein sequence ID" value="PKA49567.1"/>
    <property type="molecule type" value="Genomic_DNA"/>
</dbReference>
<keyword evidence="2" id="KW-1185">Reference proteome</keyword>
<reference evidence="1 2" key="1">
    <citation type="journal article" date="2017" name="Nature">
        <title>The Apostasia genome and the evolution of orchids.</title>
        <authorList>
            <person name="Zhang G.Q."/>
            <person name="Liu K.W."/>
            <person name="Li Z."/>
            <person name="Lohaus R."/>
            <person name="Hsiao Y.Y."/>
            <person name="Niu S.C."/>
            <person name="Wang J.Y."/>
            <person name="Lin Y.C."/>
            <person name="Xu Q."/>
            <person name="Chen L.J."/>
            <person name="Yoshida K."/>
            <person name="Fujiwara S."/>
            <person name="Wang Z.W."/>
            <person name="Zhang Y.Q."/>
            <person name="Mitsuda N."/>
            <person name="Wang M."/>
            <person name="Liu G.H."/>
            <person name="Pecoraro L."/>
            <person name="Huang H.X."/>
            <person name="Xiao X.J."/>
            <person name="Lin M."/>
            <person name="Wu X.Y."/>
            <person name="Wu W.L."/>
            <person name="Chen Y.Y."/>
            <person name="Chang S.B."/>
            <person name="Sakamoto S."/>
            <person name="Ohme-Takagi M."/>
            <person name="Yagi M."/>
            <person name="Zeng S.J."/>
            <person name="Shen C.Y."/>
            <person name="Yeh C.M."/>
            <person name="Luo Y.B."/>
            <person name="Tsai W.C."/>
            <person name="Van de Peer Y."/>
            <person name="Liu Z.J."/>
        </authorList>
    </citation>
    <scope>NUCLEOTIDE SEQUENCE [LARGE SCALE GENOMIC DNA]</scope>
    <source>
        <strain evidence="2">cv. Shenzhen</strain>
        <tissue evidence="1">Stem</tissue>
    </source>
</reference>
<dbReference type="InterPro" id="IPR010765">
    <property type="entry name" value="DUF1350"/>
</dbReference>
<dbReference type="Proteomes" id="UP000236161">
    <property type="component" value="Unassembled WGS sequence"/>
</dbReference>
<dbReference type="Pfam" id="PF07082">
    <property type="entry name" value="DUF1350"/>
    <property type="match status" value="2"/>
</dbReference>
<evidence type="ECO:0000313" key="2">
    <source>
        <dbReference type="Proteomes" id="UP000236161"/>
    </source>
</evidence>
<dbReference type="InterPro" id="IPR029058">
    <property type="entry name" value="AB_hydrolase_fold"/>
</dbReference>
<dbReference type="STRING" id="1088818.A0A2I0A202"/>
<dbReference type="OrthoDB" id="3980at2759"/>
<dbReference type="PANTHER" id="PTHR34127">
    <property type="entry name" value="OS04G0405600 PROTEIN"/>
    <property type="match status" value="1"/>
</dbReference>
<protein>
    <submittedName>
        <fullName evidence="1">Uncharacterized protein</fullName>
    </submittedName>
</protein>
<evidence type="ECO:0000313" key="1">
    <source>
        <dbReference type="EMBL" id="PKA49567.1"/>
    </source>
</evidence>
<gene>
    <name evidence="1" type="ORF">AXF42_Ash004107</name>
</gene>
<accession>A0A2I0A202</accession>
<sequence>MLFLAPLSLYLPPIHSPSAVLLCSSSKSFVRSQAGIRLPLAPLSSNGYVTGGRSSSRTPEKVYRRLDSCLVIPPPSGRQPLAVVKFLGGAFVGAAPELTYSLLMELLAKEGFLIVSVPYGVTFDHSAAAREVHERFHSCMNYLLSLGVPQSGITGSELHGLPFYSVGHSNGALLQMLVGSFFSEKIPKANVVISFCNKPASQAVPYFEQIGPIARQLMPLVEASPAYSMAQIALGLPLISFVFALEFLGDAWKALVHSAETSLQDLDQEIFTSLTKFVDQLPSVFGQVTQGTSEFSPTPMENREFFKKAYSVPHTLLVKFKIDGIDESEILEKVLKPRAKSIGGNVEKVVLSGNHLTPCIQDLKWPVGYHYTPVDAIAQSLKSLTLNETKLLAATIADWLKSLDKVN</sequence>
<organism evidence="1 2">
    <name type="scientific">Apostasia shenzhenica</name>
    <dbReference type="NCBI Taxonomy" id="1088818"/>
    <lineage>
        <taxon>Eukaryota</taxon>
        <taxon>Viridiplantae</taxon>
        <taxon>Streptophyta</taxon>
        <taxon>Embryophyta</taxon>
        <taxon>Tracheophyta</taxon>
        <taxon>Spermatophyta</taxon>
        <taxon>Magnoliopsida</taxon>
        <taxon>Liliopsida</taxon>
        <taxon>Asparagales</taxon>
        <taxon>Orchidaceae</taxon>
        <taxon>Apostasioideae</taxon>
        <taxon>Apostasia</taxon>
    </lineage>
</organism>